<evidence type="ECO:0000313" key="6">
    <source>
        <dbReference type="Proteomes" id="UP000801428"/>
    </source>
</evidence>
<proteinExistence type="inferred from homology"/>
<sequence length="301" mass="33210">MVKIAVAGDIASEIVDVLPRPIPQQSSPAVTYATTDYSSVSELTDLLRGCSVMLSFVTSHPDAFQTQKNLIDASVAAGVRRIAPSEWASPRFDHTPWYDFKAQTRTYLETLKREKPGVVEYCLFQPGLLTNYLTYPHRSAKHLSPIMLPFNFGARRMIVPCRSDSGAKITFTTVHDLANVVARAIEFEGEWPVMGGIRGSDLTFAELIALGGDVRGSIKVNEIDLYLLEAGTWTNEWYPKIEHNAIPPEQREAMSKAATASLLLAANAGAWETNGAWNGLLPDYSFESAKEFLAQAWDGRP</sequence>
<evidence type="ECO:0000256" key="2">
    <source>
        <dbReference type="ARBA" id="ARBA00022857"/>
    </source>
</evidence>
<dbReference type="InterPro" id="IPR036291">
    <property type="entry name" value="NAD(P)-bd_dom_sf"/>
</dbReference>
<keyword evidence="2" id="KW-0521">NADP</keyword>
<keyword evidence="3" id="KW-0560">Oxidoreductase</keyword>
<feature type="domain" description="NmrA-like" evidence="4">
    <location>
        <begin position="26"/>
        <end position="191"/>
    </location>
</feature>
<dbReference type="Gene3D" id="3.40.50.720">
    <property type="entry name" value="NAD(P)-binding Rossmann-like Domain"/>
    <property type="match status" value="1"/>
</dbReference>
<keyword evidence="6" id="KW-1185">Reference proteome</keyword>
<dbReference type="GO" id="GO:0016491">
    <property type="term" value="F:oxidoreductase activity"/>
    <property type="evidence" value="ECO:0007669"/>
    <property type="project" value="UniProtKB-KW"/>
</dbReference>
<protein>
    <recommendedName>
        <fullName evidence="4">NmrA-like domain-containing protein</fullName>
    </recommendedName>
</protein>
<dbReference type="Pfam" id="PF05368">
    <property type="entry name" value="NmrA"/>
    <property type="match status" value="1"/>
</dbReference>
<evidence type="ECO:0000259" key="4">
    <source>
        <dbReference type="Pfam" id="PF05368"/>
    </source>
</evidence>
<accession>A0A9P4WBI6</accession>
<dbReference type="InterPro" id="IPR008030">
    <property type="entry name" value="NmrA-like"/>
</dbReference>
<evidence type="ECO:0000313" key="5">
    <source>
        <dbReference type="EMBL" id="KAF3003631.1"/>
    </source>
</evidence>
<gene>
    <name evidence="5" type="ORF">E8E13_007669</name>
</gene>
<evidence type="ECO:0000256" key="1">
    <source>
        <dbReference type="ARBA" id="ARBA00005725"/>
    </source>
</evidence>
<organism evidence="5 6">
    <name type="scientific">Curvularia kusanoi</name>
    <name type="common">Cochliobolus kusanoi</name>
    <dbReference type="NCBI Taxonomy" id="90978"/>
    <lineage>
        <taxon>Eukaryota</taxon>
        <taxon>Fungi</taxon>
        <taxon>Dikarya</taxon>
        <taxon>Ascomycota</taxon>
        <taxon>Pezizomycotina</taxon>
        <taxon>Dothideomycetes</taxon>
        <taxon>Pleosporomycetidae</taxon>
        <taxon>Pleosporales</taxon>
        <taxon>Pleosporineae</taxon>
        <taxon>Pleosporaceae</taxon>
        <taxon>Curvularia</taxon>
    </lineage>
</organism>
<dbReference type="PANTHER" id="PTHR47706:SF4">
    <property type="entry name" value="NMRA-LIKE DOMAIN-CONTAINING PROTEIN"/>
    <property type="match status" value="1"/>
</dbReference>
<reference evidence="5" key="1">
    <citation type="submission" date="2019-04" db="EMBL/GenBank/DDBJ databases">
        <title>Sequencing of skin fungus with MAO and IRED activity.</title>
        <authorList>
            <person name="Marsaioli A.J."/>
            <person name="Bonatto J.M.C."/>
            <person name="Reis Junior O."/>
        </authorList>
    </citation>
    <scope>NUCLEOTIDE SEQUENCE</scope>
    <source>
        <strain evidence="5">30M1</strain>
    </source>
</reference>
<evidence type="ECO:0000256" key="3">
    <source>
        <dbReference type="ARBA" id="ARBA00023002"/>
    </source>
</evidence>
<name>A0A9P4WBI6_CURKU</name>
<dbReference type="EMBL" id="SWKU01000009">
    <property type="protein sequence ID" value="KAF3003631.1"/>
    <property type="molecule type" value="Genomic_DNA"/>
</dbReference>
<dbReference type="InterPro" id="IPR051609">
    <property type="entry name" value="NmrA/Isoflavone_reductase-like"/>
</dbReference>
<dbReference type="OrthoDB" id="10000533at2759"/>
<dbReference type="AlphaFoldDB" id="A0A9P4WBI6"/>
<dbReference type="Proteomes" id="UP000801428">
    <property type="component" value="Unassembled WGS sequence"/>
</dbReference>
<comment type="caution">
    <text evidence="5">The sequence shown here is derived from an EMBL/GenBank/DDBJ whole genome shotgun (WGS) entry which is preliminary data.</text>
</comment>
<dbReference type="PANTHER" id="PTHR47706">
    <property type="entry name" value="NMRA-LIKE FAMILY PROTEIN"/>
    <property type="match status" value="1"/>
</dbReference>
<comment type="similarity">
    <text evidence="1">Belongs to the NmrA-type oxidoreductase family. Isoflavone reductase subfamily.</text>
</comment>
<dbReference type="SUPFAM" id="SSF51735">
    <property type="entry name" value="NAD(P)-binding Rossmann-fold domains"/>
    <property type="match status" value="1"/>
</dbReference>